<dbReference type="InterPro" id="IPR024768">
    <property type="entry name" value="Marf1"/>
</dbReference>
<dbReference type="InterPro" id="IPR012677">
    <property type="entry name" value="Nucleotide-bd_a/b_plait_sf"/>
</dbReference>
<dbReference type="AlphaFoldDB" id="A0A1D1UFV6"/>
<reference evidence="3 4" key="1">
    <citation type="journal article" date="2016" name="Nat. Commun.">
        <title>Extremotolerant tardigrade genome and improved radiotolerance of human cultured cells by tardigrade-unique protein.</title>
        <authorList>
            <person name="Hashimoto T."/>
            <person name="Horikawa D.D."/>
            <person name="Saito Y."/>
            <person name="Kuwahara H."/>
            <person name="Kozuka-Hata H."/>
            <person name="Shin-I T."/>
            <person name="Minakuchi Y."/>
            <person name="Ohishi K."/>
            <person name="Motoyama A."/>
            <person name="Aizu T."/>
            <person name="Enomoto A."/>
            <person name="Kondo K."/>
            <person name="Tanaka S."/>
            <person name="Hara Y."/>
            <person name="Koshikawa S."/>
            <person name="Sagara H."/>
            <person name="Miura T."/>
            <person name="Yokobori S."/>
            <person name="Miyagawa K."/>
            <person name="Suzuki Y."/>
            <person name="Kubo T."/>
            <person name="Oyama M."/>
            <person name="Kohara Y."/>
            <person name="Fujiyama A."/>
            <person name="Arakawa K."/>
            <person name="Katayama T."/>
            <person name="Toyoda A."/>
            <person name="Kunieda T."/>
        </authorList>
    </citation>
    <scope>NUCLEOTIDE SEQUENCE [LARGE SCALE GENOMIC DNA]</scope>
    <source>
        <strain evidence="3 4">YOKOZUNA-1</strain>
    </source>
</reference>
<dbReference type="Pfam" id="PF01936">
    <property type="entry name" value="NYN"/>
    <property type="match status" value="1"/>
</dbReference>
<name>A0A1D1UFV6_RAMVA</name>
<feature type="compositionally biased region" description="Low complexity" evidence="1">
    <location>
        <begin position="1139"/>
        <end position="1152"/>
    </location>
</feature>
<dbReference type="InterPro" id="IPR035979">
    <property type="entry name" value="RBD_domain_sf"/>
</dbReference>
<dbReference type="Pfam" id="PF12872">
    <property type="entry name" value="OST-HTH"/>
    <property type="match status" value="1"/>
</dbReference>
<sequence>MAGPGRLGLGFVTSDRLQEGAGSEMNRSNSGSNDLAAGAKRSPFIGLFWDIENCAIPPSKSVKDVVTFLRQKFVLQPGRREREFTVVCDTRKERTADELGEQQVNVVHIQARSKNAADDRLRTVMRKFYDTHNPGDVCLLISGDINFQETLMTGKLDKQLRIIVLHPGRANDNFLQFTDEVYSFEDLMDQVPDAEKKVYANHDFNNTLYVANLPPTWDMDKLQRTLRSKVEMLGGRVTVDKAKRLAMVRFANPSQTRRGYAKMRDEDIGGYITQCSFHSKSELEKERQQNEGIRSAAPRHHHNSGNSWQNGYSPPSGPSQLADSMSELHVTNGVPTQAQRGIFASHKRDDSLSYSAALAGPSGANNVVSHVSQGLEPKVAQAPQPAEPFALKKTKTPGFFERYWDRETLKNVSVQNTGNRSGDEDTPRVSLLKREPRSAQGFNLGVSKSSAGNAGDGSSSGGMESETKSRQNSGGSEGDHQDLVDMYIVNLESSIEEPEQYLELLSMVDDITDSDNETLTIRKAPNNVTYAHLAVTAEAAVKLKDQLDDMNFHGRVLMVTDECPEVESSSPSGPEPEYVQNHDFVSQIRKEKDSSGGLNPLKQAVIRVFKMAKKDELALITLLRSFEKEYDQSLDLKTLRAMSDIVRERVRDAKKFMQLNPEAKRWDAERERKNGGEVLPLSYCIKHCPGGFMNGVWAKKLYEPLKLYHVSSGFFAESVTQLLKKHQNCVPLNSFLVCYEEFYKDELKEVAQNDNTNRKSGVFLEHLLLAVPDVRIVRRPNGPRQLVLAGPNDKIKPGENAARSGIGAGVSSGVEVRKVLESQPRAAMHYSNLADALRQCGILCETRGDDSETVLALVQQSSADFEVIGFGAERVVTLSHAAQVRRFLALVDQIRVLCEDEKITEGNIDTLFEMAGLKSSEKHTFDVADFGVCEVEDLLAHISDAPQSVAGAVGNAGDRTTSARTDECEEPVYSLFRFAEEAKNLLTKQPGYSEDFIKFPQKFRKLYGRELKNRSYGYEKLSDLCEAVDEILEVVPVPGTKDRCVVLKMDERYKHLRTVVDHIFREKSEMSQGAFKEEFKHVGWEFKPEHYGCEALEEVLYNLGDDIKVERSRRKLLLVKRGLNDSMEAQGSVTETDSESSASIPSASPSSSRNLNRTEDAEPEVNLTSIQPSISSTRLAMNFGQ</sequence>
<dbReference type="GO" id="GO:0004540">
    <property type="term" value="F:RNA nuclease activity"/>
    <property type="evidence" value="ECO:0007669"/>
    <property type="project" value="InterPro"/>
</dbReference>
<comment type="caution">
    <text evidence="3">The sequence shown here is derived from an EMBL/GenBank/DDBJ whole genome shotgun (WGS) entry which is preliminary data.</text>
</comment>
<evidence type="ECO:0000313" key="4">
    <source>
        <dbReference type="Proteomes" id="UP000186922"/>
    </source>
</evidence>
<dbReference type="SUPFAM" id="SSF54928">
    <property type="entry name" value="RNA-binding domain, RBD"/>
    <property type="match status" value="1"/>
</dbReference>
<feature type="compositionally biased region" description="Basic and acidic residues" evidence="1">
    <location>
        <begin position="279"/>
        <end position="289"/>
    </location>
</feature>
<dbReference type="EMBL" id="BDGG01000001">
    <property type="protein sequence ID" value="GAU88331.1"/>
    <property type="molecule type" value="Genomic_DNA"/>
</dbReference>
<dbReference type="GO" id="GO:1905762">
    <property type="term" value="F:CCR4-NOT complex binding"/>
    <property type="evidence" value="ECO:0007669"/>
    <property type="project" value="TreeGrafter"/>
</dbReference>
<dbReference type="CDD" id="cd10910">
    <property type="entry name" value="PIN_limkain_b1_N_like"/>
    <property type="match status" value="1"/>
</dbReference>
<dbReference type="GO" id="GO:0003676">
    <property type="term" value="F:nucleic acid binding"/>
    <property type="evidence" value="ECO:0007669"/>
    <property type="project" value="InterPro"/>
</dbReference>
<feature type="region of interest" description="Disordered" evidence="1">
    <location>
        <begin position="1128"/>
        <end position="1171"/>
    </location>
</feature>
<dbReference type="CDD" id="cd08824">
    <property type="entry name" value="LOTUS"/>
    <property type="match status" value="1"/>
</dbReference>
<proteinExistence type="predicted"/>
<dbReference type="PANTHER" id="PTHR14379:SF3">
    <property type="entry name" value="MEIOSIS REGULATOR AND MRNA STABILITY FACTOR 1"/>
    <property type="match status" value="1"/>
</dbReference>
<evidence type="ECO:0000313" key="3">
    <source>
        <dbReference type="EMBL" id="GAU88331.1"/>
    </source>
</evidence>
<feature type="domain" description="HTH OST-type" evidence="2">
    <location>
        <begin position="974"/>
        <end position="1049"/>
    </location>
</feature>
<dbReference type="OrthoDB" id="549353at2759"/>
<dbReference type="Gene3D" id="3.30.70.330">
    <property type="match status" value="1"/>
</dbReference>
<dbReference type="STRING" id="947166.A0A1D1UFV6"/>
<dbReference type="GO" id="GO:0005777">
    <property type="term" value="C:peroxisome"/>
    <property type="evidence" value="ECO:0007669"/>
    <property type="project" value="InterPro"/>
</dbReference>
<feature type="compositionally biased region" description="Basic and acidic residues" evidence="1">
    <location>
        <begin position="421"/>
        <end position="437"/>
    </location>
</feature>
<feature type="compositionally biased region" description="Polar residues" evidence="1">
    <location>
        <begin position="304"/>
        <end position="323"/>
    </location>
</feature>
<dbReference type="InterPro" id="IPR021139">
    <property type="entry name" value="NYN"/>
</dbReference>
<dbReference type="InterPro" id="IPR025605">
    <property type="entry name" value="OST-HTH/LOTUS_dom"/>
</dbReference>
<dbReference type="GO" id="GO:0010468">
    <property type="term" value="P:regulation of gene expression"/>
    <property type="evidence" value="ECO:0007669"/>
    <property type="project" value="InterPro"/>
</dbReference>
<keyword evidence="4" id="KW-1185">Reference proteome</keyword>
<feature type="region of interest" description="Disordered" evidence="1">
    <location>
        <begin position="279"/>
        <end position="323"/>
    </location>
</feature>
<feature type="region of interest" description="Disordered" evidence="1">
    <location>
        <begin position="411"/>
        <end position="481"/>
    </location>
</feature>
<evidence type="ECO:0000259" key="2">
    <source>
        <dbReference type="PROSITE" id="PS51644"/>
    </source>
</evidence>
<dbReference type="PANTHER" id="PTHR14379">
    <property type="entry name" value="LIMKAIN B LKAP"/>
    <property type="match status" value="1"/>
</dbReference>
<organism evidence="3 4">
    <name type="scientific">Ramazzottius varieornatus</name>
    <name type="common">Water bear</name>
    <name type="synonym">Tardigrade</name>
    <dbReference type="NCBI Taxonomy" id="947166"/>
    <lineage>
        <taxon>Eukaryota</taxon>
        <taxon>Metazoa</taxon>
        <taxon>Ecdysozoa</taxon>
        <taxon>Tardigrada</taxon>
        <taxon>Eutardigrada</taxon>
        <taxon>Parachela</taxon>
        <taxon>Hypsibioidea</taxon>
        <taxon>Ramazzottiidae</taxon>
        <taxon>Ramazzottius</taxon>
    </lineage>
</organism>
<accession>A0A1D1UFV6</accession>
<evidence type="ECO:0000256" key="1">
    <source>
        <dbReference type="SAM" id="MobiDB-lite"/>
    </source>
</evidence>
<feature type="compositionally biased region" description="Polar residues" evidence="1">
    <location>
        <begin position="411"/>
        <end position="420"/>
    </location>
</feature>
<dbReference type="Proteomes" id="UP000186922">
    <property type="component" value="Unassembled WGS sequence"/>
</dbReference>
<gene>
    <name evidence="3" type="primary">RvY_01047-1</name>
    <name evidence="3" type="synonym">RvY_01047.1</name>
    <name evidence="3" type="ORF">RvY_01047</name>
</gene>
<dbReference type="PROSITE" id="PS51644">
    <property type="entry name" value="HTH_OST"/>
    <property type="match status" value="1"/>
</dbReference>
<protein>
    <recommendedName>
        <fullName evidence="2">HTH OST-type domain-containing protein</fullName>
    </recommendedName>
</protein>